<gene>
    <name evidence="1" type="ORF">LIER_36808</name>
</gene>
<evidence type="ECO:0000313" key="2">
    <source>
        <dbReference type="Proteomes" id="UP001454036"/>
    </source>
</evidence>
<sequence>MLLYAQRDASTSGCFTPNPTPNYVLLDPESRGVSFYFRNKASLFPTGGEPPAKGGGDQPSTLEILLGNSRYEKRGRDDIIYVRTAPRGVDPASNQVFDQGTGEFPLPLAGQPGRTRALYLLDRVLFYYRDFLEAMKIYLLDRVLFYYRDFLTAGVSPLPYPFRLFTRYKYGASSPAYHTKSTKKCPVAN</sequence>
<name>A0AAV3PCZ0_LITER</name>
<keyword evidence="2" id="KW-1185">Reference proteome</keyword>
<organism evidence="1 2">
    <name type="scientific">Lithospermum erythrorhizon</name>
    <name type="common">Purple gromwell</name>
    <name type="synonym">Lithospermum officinale var. erythrorhizon</name>
    <dbReference type="NCBI Taxonomy" id="34254"/>
    <lineage>
        <taxon>Eukaryota</taxon>
        <taxon>Viridiplantae</taxon>
        <taxon>Streptophyta</taxon>
        <taxon>Embryophyta</taxon>
        <taxon>Tracheophyta</taxon>
        <taxon>Spermatophyta</taxon>
        <taxon>Magnoliopsida</taxon>
        <taxon>eudicotyledons</taxon>
        <taxon>Gunneridae</taxon>
        <taxon>Pentapetalae</taxon>
        <taxon>asterids</taxon>
        <taxon>lamiids</taxon>
        <taxon>Boraginales</taxon>
        <taxon>Boraginaceae</taxon>
        <taxon>Boraginoideae</taxon>
        <taxon>Lithospermeae</taxon>
        <taxon>Lithospermum</taxon>
    </lineage>
</organism>
<dbReference type="AlphaFoldDB" id="A0AAV3PCZ0"/>
<proteinExistence type="predicted"/>
<dbReference type="EMBL" id="BAABME010017121">
    <property type="protein sequence ID" value="GAA0148841.1"/>
    <property type="molecule type" value="Genomic_DNA"/>
</dbReference>
<comment type="caution">
    <text evidence="1">The sequence shown here is derived from an EMBL/GenBank/DDBJ whole genome shotgun (WGS) entry which is preliminary data.</text>
</comment>
<accession>A0AAV3PCZ0</accession>
<protein>
    <submittedName>
        <fullName evidence="1">Uncharacterized protein</fullName>
    </submittedName>
</protein>
<evidence type="ECO:0000313" key="1">
    <source>
        <dbReference type="EMBL" id="GAA0148841.1"/>
    </source>
</evidence>
<dbReference type="Proteomes" id="UP001454036">
    <property type="component" value="Unassembled WGS sequence"/>
</dbReference>
<reference evidence="1 2" key="1">
    <citation type="submission" date="2024-01" db="EMBL/GenBank/DDBJ databases">
        <title>The complete chloroplast genome sequence of Lithospermum erythrorhizon: insights into the phylogenetic relationship among Boraginaceae species and the maternal lineages of purple gromwells.</title>
        <authorList>
            <person name="Okada T."/>
            <person name="Watanabe K."/>
        </authorList>
    </citation>
    <scope>NUCLEOTIDE SEQUENCE [LARGE SCALE GENOMIC DNA]</scope>
</reference>